<evidence type="ECO:0000313" key="2">
    <source>
        <dbReference type="EMBL" id="TQL56630.1"/>
    </source>
</evidence>
<dbReference type="AlphaFoldDB" id="A0A542Z8V7"/>
<name>A0A542Z8V7_9ACTN</name>
<accession>A0A542Z8V7</accession>
<dbReference type="EMBL" id="VFOR01000004">
    <property type="protein sequence ID" value="TQL56630.1"/>
    <property type="molecule type" value="Genomic_DNA"/>
</dbReference>
<gene>
    <name evidence="2" type="ORF">FB460_2524</name>
</gene>
<feature type="compositionally biased region" description="Acidic residues" evidence="1">
    <location>
        <begin position="134"/>
        <end position="167"/>
    </location>
</feature>
<evidence type="ECO:0000313" key="3">
    <source>
        <dbReference type="Proteomes" id="UP000316196"/>
    </source>
</evidence>
<organism evidence="2 3">
    <name type="scientific">Propioniferax innocua</name>
    <dbReference type="NCBI Taxonomy" id="1753"/>
    <lineage>
        <taxon>Bacteria</taxon>
        <taxon>Bacillati</taxon>
        <taxon>Actinomycetota</taxon>
        <taxon>Actinomycetes</taxon>
        <taxon>Propionibacteriales</taxon>
        <taxon>Propionibacteriaceae</taxon>
        <taxon>Propioniferax</taxon>
    </lineage>
</organism>
<protein>
    <submittedName>
        <fullName evidence="2">Uncharacterized protein</fullName>
    </submittedName>
</protein>
<keyword evidence="3" id="KW-1185">Reference proteome</keyword>
<proteinExistence type="predicted"/>
<sequence length="472" mass="50061">MVREPARGLGFSDSDSLGTPRRAAAETPVDAMEGEAPGRRAQGWSDATESAPGRRAAAGPAPEHAHDEPADESTQTAPGRRFADDPADSFDDAPAAGATGLAESDVEGPGREALEDTAINPIVVDEAIHSAGDEGAEGDEPEGGDSEDAPEQDDGPEDASDPDDEDELAPRRRAEGPPPPYVPARRNLRLVVGLIALVAAVTLPLVIAGQSSNDHISANAAAPPVPQHAAEVADLPAPEPVPAQQLDPVPGPVPGIAQPCPMEFEWREDAALADNVGRMQQHWGISLVGPEWTDAAHTDAVRLFATTLDAVDCTSYLDKVKNGNGGSLTVSSSPPRTSWAWGDYGLTRPHTVTLDMAKFQAGYAEGQRGRLVRLIIHEFAHVMNTDRFENPPYWQRANDLFNRLGPISEYGSTPDETFADAVGYYVARCAADNPYDDPAKQAYYDFVRDDVFGGTEFGTGVGEKQVCSGEEG</sequence>
<feature type="region of interest" description="Disordered" evidence="1">
    <location>
        <begin position="1"/>
        <end position="184"/>
    </location>
</feature>
<dbReference type="Proteomes" id="UP000316196">
    <property type="component" value="Unassembled WGS sequence"/>
</dbReference>
<comment type="caution">
    <text evidence="2">The sequence shown here is derived from an EMBL/GenBank/DDBJ whole genome shotgun (WGS) entry which is preliminary data.</text>
</comment>
<feature type="compositionally biased region" description="Low complexity" evidence="1">
    <location>
        <begin position="51"/>
        <end position="62"/>
    </location>
</feature>
<evidence type="ECO:0000256" key="1">
    <source>
        <dbReference type="SAM" id="MobiDB-lite"/>
    </source>
</evidence>
<reference evidence="2 3" key="1">
    <citation type="submission" date="2019-06" db="EMBL/GenBank/DDBJ databases">
        <title>Sequencing the genomes of 1000 actinobacteria strains.</title>
        <authorList>
            <person name="Klenk H.-P."/>
        </authorList>
    </citation>
    <scope>NUCLEOTIDE SEQUENCE [LARGE SCALE GENOMIC DNA]</scope>
    <source>
        <strain evidence="2 3">DSM 8251</strain>
    </source>
</reference>